<feature type="domain" description="EF-hand" evidence="5">
    <location>
        <begin position="69"/>
        <end position="138"/>
    </location>
</feature>
<keyword evidence="2" id="KW-0677">Repeat</keyword>
<evidence type="ECO:0000259" key="5">
    <source>
        <dbReference type="Pfam" id="PF13499"/>
    </source>
</evidence>
<keyword evidence="1 4" id="KW-0732">Signal</keyword>
<dbReference type="Pfam" id="PF13499">
    <property type="entry name" value="EF-hand_7"/>
    <property type="match status" value="1"/>
</dbReference>
<dbReference type="InterPro" id="IPR052110">
    <property type="entry name" value="MCFD2-like"/>
</dbReference>
<accession>A0A9J7LXY0</accession>
<dbReference type="GeneID" id="118425906"/>
<keyword evidence="6" id="KW-1185">Reference proteome</keyword>
<sequence length="159" mass="18435">MAMPQPRLQFALLAAFGTYLLLVPTAVSTAEGDTNRFRDPSMVQDKGHLKEHVQELTEEQISQMSPEELEWHFFKSHDSDKNMKLDGLEIMAAIEHRSEYNYPPDDDERLEYHTGLVDQILEEDDTDNDGMMSYIEYVISTRKHREQNVKRNQENSGTS</sequence>
<protein>
    <submittedName>
        <fullName evidence="7">Multiple coagulation factor deficiency protein 2 homolog isoform X2</fullName>
    </submittedName>
</protein>
<dbReference type="PROSITE" id="PS00018">
    <property type="entry name" value="EF_HAND_1"/>
    <property type="match status" value="1"/>
</dbReference>
<evidence type="ECO:0000256" key="4">
    <source>
        <dbReference type="SAM" id="SignalP"/>
    </source>
</evidence>
<proteinExistence type="predicted"/>
<evidence type="ECO:0000313" key="6">
    <source>
        <dbReference type="Proteomes" id="UP000001554"/>
    </source>
</evidence>
<keyword evidence="3" id="KW-0106">Calcium</keyword>
<reference evidence="7" key="2">
    <citation type="submission" date="2025-08" db="UniProtKB">
        <authorList>
            <consortium name="RefSeq"/>
        </authorList>
    </citation>
    <scope>IDENTIFICATION</scope>
    <source>
        <strain evidence="7">S238N-H82</strain>
        <tissue evidence="7">Testes</tissue>
    </source>
</reference>
<dbReference type="InterPro" id="IPR002048">
    <property type="entry name" value="EF_hand_dom"/>
</dbReference>
<dbReference type="RefSeq" id="XP_035690952.1">
    <property type="nucleotide sequence ID" value="XM_035835059.1"/>
</dbReference>
<feature type="signal peptide" evidence="4">
    <location>
        <begin position="1"/>
        <end position="32"/>
    </location>
</feature>
<reference evidence="6" key="1">
    <citation type="journal article" date="2020" name="Nat. Ecol. Evol.">
        <title>Deeply conserved synteny resolves early events in vertebrate evolution.</title>
        <authorList>
            <person name="Simakov O."/>
            <person name="Marletaz F."/>
            <person name="Yue J.X."/>
            <person name="O'Connell B."/>
            <person name="Jenkins J."/>
            <person name="Brandt A."/>
            <person name="Calef R."/>
            <person name="Tung C.H."/>
            <person name="Huang T.K."/>
            <person name="Schmutz J."/>
            <person name="Satoh N."/>
            <person name="Yu J.K."/>
            <person name="Putnam N.H."/>
            <person name="Green R.E."/>
            <person name="Rokhsar D.S."/>
        </authorList>
    </citation>
    <scope>NUCLEOTIDE SEQUENCE [LARGE SCALE GENOMIC DNA]</scope>
    <source>
        <strain evidence="6">S238N-H82</strain>
    </source>
</reference>
<name>A0A9J7LXY0_BRAFL</name>
<evidence type="ECO:0000256" key="2">
    <source>
        <dbReference type="ARBA" id="ARBA00022737"/>
    </source>
</evidence>
<dbReference type="InterPro" id="IPR011992">
    <property type="entry name" value="EF-hand-dom_pair"/>
</dbReference>
<dbReference type="SUPFAM" id="SSF47473">
    <property type="entry name" value="EF-hand"/>
    <property type="match status" value="1"/>
</dbReference>
<evidence type="ECO:0000313" key="7">
    <source>
        <dbReference type="RefSeq" id="XP_035690952.1"/>
    </source>
</evidence>
<dbReference type="AlphaFoldDB" id="A0A9J7LXY0"/>
<dbReference type="PANTHER" id="PTHR23104:SF1">
    <property type="entry name" value="EF-HAND DOMAIN-CONTAINING PROTEIN"/>
    <property type="match status" value="1"/>
</dbReference>
<organism evidence="6 7">
    <name type="scientific">Branchiostoma floridae</name>
    <name type="common">Florida lancelet</name>
    <name type="synonym">Amphioxus</name>
    <dbReference type="NCBI Taxonomy" id="7739"/>
    <lineage>
        <taxon>Eukaryota</taxon>
        <taxon>Metazoa</taxon>
        <taxon>Chordata</taxon>
        <taxon>Cephalochordata</taxon>
        <taxon>Leptocardii</taxon>
        <taxon>Amphioxiformes</taxon>
        <taxon>Branchiostomatidae</taxon>
        <taxon>Branchiostoma</taxon>
    </lineage>
</organism>
<evidence type="ECO:0000256" key="1">
    <source>
        <dbReference type="ARBA" id="ARBA00022729"/>
    </source>
</evidence>
<dbReference type="Proteomes" id="UP000001554">
    <property type="component" value="Chromosome 11"/>
</dbReference>
<dbReference type="InterPro" id="IPR018247">
    <property type="entry name" value="EF_Hand_1_Ca_BS"/>
</dbReference>
<feature type="chain" id="PRO_5039920878" evidence="4">
    <location>
        <begin position="33"/>
        <end position="159"/>
    </location>
</feature>
<dbReference type="Gene3D" id="1.10.238.10">
    <property type="entry name" value="EF-hand"/>
    <property type="match status" value="1"/>
</dbReference>
<dbReference type="PANTHER" id="PTHR23104">
    <property type="entry name" value="MULTIPLE COAGULATION FACTOR DEFICIENCY PROTEIN 2 NEURAL STEM CELL DERIVED NEURONAL SURVIVAL PROTEIN"/>
    <property type="match status" value="1"/>
</dbReference>
<gene>
    <name evidence="7" type="primary">LOC118425906</name>
</gene>
<evidence type="ECO:0000256" key="3">
    <source>
        <dbReference type="ARBA" id="ARBA00022837"/>
    </source>
</evidence>